<dbReference type="Proteomes" id="UP001157418">
    <property type="component" value="Unassembled WGS sequence"/>
</dbReference>
<organism evidence="1 2">
    <name type="scientific">Lactuca virosa</name>
    <dbReference type="NCBI Taxonomy" id="75947"/>
    <lineage>
        <taxon>Eukaryota</taxon>
        <taxon>Viridiplantae</taxon>
        <taxon>Streptophyta</taxon>
        <taxon>Embryophyta</taxon>
        <taxon>Tracheophyta</taxon>
        <taxon>Spermatophyta</taxon>
        <taxon>Magnoliopsida</taxon>
        <taxon>eudicotyledons</taxon>
        <taxon>Gunneridae</taxon>
        <taxon>Pentapetalae</taxon>
        <taxon>asterids</taxon>
        <taxon>campanulids</taxon>
        <taxon>Asterales</taxon>
        <taxon>Asteraceae</taxon>
        <taxon>Cichorioideae</taxon>
        <taxon>Cichorieae</taxon>
        <taxon>Lactucinae</taxon>
        <taxon>Lactuca</taxon>
    </lineage>
</organism>
<dbReference type="EMBL" id="CAKMRJ010000001">
    <property type="protein sequence ID" value="CAH1415610.1"/>
    <property type="molecule type" value="Genomic_DNA"/>
</dbReference>
<proteinExistence type="predicted"/>
<protein>
    <submittedName>
        <fullName evidence="1">Uncharacterized protein</fullName>
    </submittedName>
</protein>
<dbReference type="AlphaFoldDB" id="A0AAU9LNS8"/>
<keyword evidence="2" id="KW-1185">Reference proteome</keyword>
<gene>
    <name evidence="1" type="ORF">LVIROSA_LOCUS3443</name>
</gene>
<evidence type="ECO:0000313" key="2">
    <source>
        <dbReference type="Proteomes" id="UP001157418"/>
    </source>
</evidence>
<reference evidence="1 2" key="1">
    <citation type="submission" date="2022-01" db="EMBL/GenBank/DDBJ databases">
        <authorList>
            <person name="Xiong W."/>
            <person name="Schranz E."/>
        </authorList>
    </citation>
    <scope>NUCLEOTIDE SEQUENCE [LARGE SCALE GENOMIC DNA]</scope>
</reference>
<sequence>MSELSRPTLSQTTSWRALQMASKNYALVRFIGVDDAKALETSLQGPPCQRQEVPPLKASAKSNKTFAQVVVGARDQQASNPNPPITINPNTCMSRWLKINVLIGETHSLDHMGTLHASRIITEETKYHGGLRLTIHFNCPNDATKFLEDETRWKDWFKWMGKANQ</sequence>
<name>A0AAU9LNS8_9ASTR</name>
<comment type="caution">
    <text evidence="1">The sequence shown here is derived from an EMBL/GenBank/DDBJ whole genome shotgun (WGS) entry which is preliminary data.</text>
</comment>
<accession>A0AAU9LNS8</accession>
<evidence type="ECO:0000313" key="1">
    <source>
        <dbReference type="EMBL" id="CAH1415610.1"/>
    </source>
</evidence>